<keyword evidence="1" id="KW-0732">Signal</keyword>
<keyword evidence="3" id="KW-1185">Reference proteome</keyword>
<organism evidence="2 3">
    <name type="scientific">Mycena albidolilacea</name>
    <dbReference type="NCBI Taxonomy" id="1033008"/>
    <lineage>
        <taxon>Eukaryota</taxon>
        <taxon>Fungi</taxon>
        <taxon>Dikarya</taxon>
        <taxon>Basidiomycota</taxon>
        <taxon>Agaricomycotina</taxon>
        <taxon>Agaricomycetes</taxon>
        <taxon>Agaricomycetidae</taxon>
        <taxon>Agaricales</taxon>
        <taxon>Marasmiineae</taxon>
        <taxon>Mycenaceae</taxon>
        <taxon>Mycena</taxon>
    </lineage>
</organism>
<sequence length="126" mass="13119">MHLSSIFAALVVAVLTDSAAAQAMVQFSGSLGCPSFSQTFRGSCNFCSDPPGDFRSVLFSGIGGNNRVTIHNQDGCTPASQVGQGFGPACWNQGNTALRSAWVACPGQFQGDNQTFAGDRATVVEH</sequence>
<evidence type="ECO:0000313" key="2">
    <source>
        <dbReference type="EMBL" id="KAJ7367334.1"/>
    </source>
</evidence>
<dbReference type="Proteomes" id="UP001218218">
    <property type="component" value="Unassembled WGS sequence"/>
</dbReference>
<feature type="chain" id="PRO_5042039041" evidence="1">
    <location>
        <begin position="22"/>
        <end position="126"/>
    </location>
</feature>
<proteinExistence type="predicted"/>
<feature type="signal peptide" evidence="1">
    <location>
        <begin position="1"/>
        <end position="21"/>
    </location>
</feature>
<accession>A0AAD7ASX8</accession>
<reference evidence="2" key="1">
    <citation type="submission" date="2023-03" db="EMBL/GenBank/DDBJ databases">
        <title>Massive genome expansion in bonnet fungi (Mycena s.s.) driven by repeated elements and novel gene families across ecological guilds.</title>
        <authorList>
            <consortium name="Lawrence Berkeley National Laboratory"/>
            <person name="Harder C.B."/>
            <person name="Miyauchi S."/>
            <person name="Viragh M."/>
            <person name="Kuo A."/>
            <person name="Thoen E."/>
            <person name="Andreopoulos B."/>
            <person name="Lu D."/>
            <person name="Skrede I."/>
            <person name="Drula E."/>
            <person name="Henrissat B."/>
            <person name="Morin E."/>
            <person name="Kohler A."/>
            <person name="Barry K."/>
            <person name="LaButti K."/>
            <person name="Morin E."/>
            <person name="Salamov A."/>
            <person name="Lipzen A."/>
            <person name="Mereny Z."/>
            <person name="Hegedus B."/>
            <person name="Baldrian P."/>
            <person name="Stursova M."/>
            <person name="Weitz H."/>
            <person name="Taylor A."/>
            <person name="Grigoriev I.V."/>
            <person name="Nagy L.G."/>
            <person name="Martin F."/>
            <person name="Kauserud H."/>
        </authorList>
    </citation>
    <scope>NUCLEOTIDE SEQUENCE</scope>
    <source>
        <strain evidence="2">CBHHK002</strain>
    </source>
</reference>
<name>A0AAD7ASX8_9AGAR</name>
<gene>
    <name evidence="2" type="ORF">DFH08DRAFT_765104</name>
</gene>
<evidence type="ECO:0000313" key="3">
    <source>
        <dbReference type="Proteomes" id="UP001218218"/>
    </source>
</evidence>
<evidence type="ECO:0000256" key="1">
    <source>
        <dbReference type="SAM" id="SignalP"/>
    </source>
</evidence>
<protein>
    <submittedName>
        <fullName evidence="2">Asparaginase</fullName>
    </submittedName>
</protein>
<dbReference type="EMBL" id="JARIHO010000002">
    <property type="protein sequence ID" value="KAJ7367334.1"/>
    <property type="molecule type" value="Genomic_DNA"/>
</dbReference>
<comment type="caution">
    <text evidence="2">The sequence shown here is derived from an EMBL/GenBank/DDBJ whole genome shotgun (WGS) entry which is preliminary data.</text>
</comment>
<dbReference type="AlphaFoldDB" id="A0AAD7ASX8"/>